<feature type="compositionally biased region" description="Polar residues" evidence="1">
    <location>
        <begin position="116"/>
        <end position="131"/>
    </location>
</feature>
<dbReference type="Gene3D" id="3.90.70.10">
    <property type="entry name" value="Cysteine proteinases"/>
    <property type="match status" value="1"/>
</dbReference>
<dbReference type="PROSITE" id="PS00973">
    <property type="entry name" value="USP_2"/>
    <property type="match status" value="1"/>
</dbReference>
<feature type="region of interest" description="Disordered" evidence="1">
    <location>
        <begin position="1"/>
        <end position="209"/>
    </location>
</feature>
<evidence type="ECO:0000313" key="3">
    <source>
        <dbReference type="EMBL" id="KAL2271630.1"/>
    </source>
</evidence>
<evidence type="ECO:0000256" key="1">
    <source>
        <dbReference type="SAM" id="MobiDB-lite"/>
    </source>
</evidence>
<evidence type="ECO:0000313" key="4">
    <source>
        <dbReference type="Proteomes" id="UP001600064"/>
    </source>
</evidence>
<feature type="compositionally biased region" description="Low complexity" evidence="1">
    <location>
        <begin position="102"/>
        <end position="115"/>
    </location>
</feature>
<feature type="region of interest" description="Disordered" evidence="1">
    <location>
        <begin position="2594"/>
        <end position="2626"/>
    </location>
</feature>
<dbReference type="InterPro" id="IPR016024">
    <property type="entry name" value="ARM-type_fold"/>
</dbReference>
<dbReference type="SUPFAM" id="SSF48371">
    <property type="entry name" value="ARM repeat"/>
    <property type="match status" value="1"/>
</dbReference>
<dbReference type="InterPro" id="IPR050164">
    <property type="entry name" value="Peptidase_C19"/>
</dbReference>
<feature type="compositionally biased region" description="Low complexity" evidence="1">
    <location>
        <begin position="47"/>
        <end position="68"/>
    </location>
</feature>
<dbReference type="InterPro" id="IPR001394">
    <property type="entry name" value="Peptidase_C19_UCH"/>
</dbReference>
<feature type="compositionally biased region" description="Acidic residues" evidence="1">
    <location>
        <begin position="2613"/>
        <end position="2626"/>
    </location>
</feature>
<dbReference type="PANTHER" id="PTHR24006">
    <property type="entry name" value="UBIQUITIN CARBOXYL-TERMINAL HYDROLASE"/>
    <property type="match status" value="1"/>
</dbReference>
<protein>
    <recommendedName>
        <fullName evidence="2">USP domain-containing protein</fullName>
    </recommendedName>
</protein>
<sequence>MAQASTVDPPRERAVSSEPCSTRPNPFHDDDDSSSRKRRRTSLASGSRSRSVDTPRSSPSSSAKDTTPITELRSDSAMRLDSEPPAPATPKKQQQPPPPQQQQPQSPSHEPASAPRSSRVTINVRTPSQQPLEAIPSSPSSPCPEPFSRRPATPDPDDAAVAGPDPRQPDETMEPANGAAEDVSEPARSDSGSPPIEVVSVSPDEDADFDDDDSITMFDEAGRTLDFDPSIAFPFHDGAESYFETVLRLLQYLPTHEQVPRAFIEWIDKYLGYIKAASPRAIDESYFSCREMWQPVPQLLLHMVSRKNAYPRSKDMRQDIFAFYRSFAQLTAFFVELDLRLCKNPSLSDQARLEAFASPPYLHALGAITRREEVQMHTVHLRAGDEDWNYISEITAVLDAFQGSSAAQGGSLANLRQLAAAQLRLAAQFPRAVTENLGSICLVAGNVTKYLHRGAAPMSGRPSPLDLRDVARLYSLFTTMSALLSEVLDKNLNQLSSEAAGYLIEGLTEIYQTCLATGGVVPPGAIDKQLQGRPAIPPQHAAEAIAYDWKFGHFIKLIRSGQMQLRVMAVSTMCTDLVALYRKSAVEPGGDDASLALLHYMAEVLLSSGLISYILGPTCHPEITLESSNIIGFLVVSNTYTRAHTDILWQTVSSTQDPRVSDALLRMIGRIANLFPQEPLLYFVEKLATVPMEAFGPTMREFCDQILKQFLTRFADSLPTEPAPFDLCIRLVQQASRFGTQTAFAYPDVHQFANQKLLELLGHGPDTEGRWNIYRNCLRDIATPSPTTLGSLWVLKMAMRYHHAYDLHELASDHDLTRLLVEELAAAIPAARAAGFPAVISGGHNTPRKDLLMSVMLQEASSIDKELGKRLWNLLVGPEAACQEDREVAWQILTQTMKRSKGENPFTSTCFAEYFPALDPSLFCQGALDFVCGGVMPLVNDPASIVLDDDDNPHHAGIEMLWRIALTAPPGTIEDQAIHVLAGDVYINSGSIRSFSHYRARKVHLALVSRCLRQLSAAAAKLKAAAPDGGAAAAGDDAMDIVLTEQQRQECERLFARALAVLREFHRLHQARPEFSAPDMRSLILESPKHVEGESAELKYQSFDGDRQTSVMPLNIGKRNTAASLLASLREVTGFESYRIYYRGRPFVPQESDICRSLEDLQIHNGIILVKREPDETPASPRVPLGASPVEVEILSHFDELWEYLSMDERLARQIYGFLVKLPADDSVVGAINDTSLSYVDTFPLGQPFKSLYAVHALLEHLGSWRRGSVASASESQAPAVSRAEALVRAMDLVVQAILDPQVIARCPTQELQVELGSALLQLYSFLLKDPGLPKAAAQSIEAPLLDRLLEILAVGVSSDSPQTATKHISLCLQSILESCCVSDSFASAFSSHPNVSNVVIDLLFRDPRPLVRKNAALLICQATRTIPECERYGSYEDFLASSGLLNSECFTLPSSLLDSDSSVARFRGFFWPLVSGLVRPAVAESSHAVEIVRLCYDMFKGMRGSGVVGHNLETLVGDIFGLLLFYTTTEDLTKPDEVDFTALLLIRLLHALIGANEDEPINPAVLPPRGVARKLFWRHLYPRREDRPIDAPSSRPIANTQTRGLLIEVILAVVKNDPTQYMWLLEDLDDLVPVYQNQDGDNYDYELPQQFDRSKALRAPCGYAGLRNLSNTCYFNSLLTQLFMNVDFREFILGARVRDRENSQCLLFATQKMFAFLQNSLRPFINPEECVANIKTYEDTQIDVVNQMDVDEFFNLLFDRWEGQFATSDEKNRFRVFFGGQLVQQVRSQECEHVSERLEPFSAIQCDIKGKSSLQESLQAYVDGEIMEGDNKYKCSTCDRHVDAVKRACLKDIPDNLIFHLKRFDFNLRTMQRNKINDYFAFPEKIDMRPYTIEHLSSPNEEQSEDIFELVGVLVHTGTAESGHYYSYIRERPTNGEGQTWVEFNDETVTPWDPATMASACFGGPDYPSPFPSGNGVFEKQYSAYMLFYQRSSSLAKNQARLQQPGASVPLAVDMPADIEDFIQGENDWLLRRQCLFDPCQIQFVILVLGHLGTLHQGRCSQEHHMETQALTMALSHLDQVASRAKELHDFVSLVERIQDMCRTCVRCSLAAFNYFRKHPFTLRMLVQKNLDEDVRRTTAALFIRVLEVIKDQEPAEYGLPPTEGDDDDDRVRIEPHQTVLAGVVRILENLWTTFHLTLRSWPEVFELMLSFVSMGRHELAAFLQHPHFLKWLLWIIWADASAEPLLPPQFAKMVAIVSKRLPNRQPSYESIIALLDHILGNIRFTYNSTDGRPIGAANAKERVRLAADPGHSFPLTRNETEILHFTGPRHIPVNVFVDRLISIAQNPEATESLLEKLIKRSRHLEHGMYQTLMHRITGQVTHHKVAPYLRVAATTFCRVASDAGMVKDLLKHVARQCTPMLQNNEGRAFLEFMRATFDGPRQGTGESALDVTLESLNNVLIWAPALLGYPDASVSTETENFLHDKLLRFRDFRPASSGGDEPDDERELSQARFLAARALGMQCLVHLQENYVHRGAEVTERAVGALQRVIKACARYYHLDDPEQDEEAQDFAQLNQSVMDSISSLMVVGDVDEDGSDWEGSSIGSGKLDGFEDMTNEALQSEDL</sequence>
<dbReference type="InterPro" id="IPR018200">
    <property type="entry name" value="USP_CS"/>
</dbReference>
<dbReference type="RefSeq" id="XP_070870354.1">
    <property type="nucleotide sequence ID" value="XM_071007113.1"/>
</dbReference>
<accession>A0ABR4DMW4</accession>
<proteinExistence type="predicted"/>
<dbReference type="GeneID" id="98121757"/>
<dbReference type="InterPro" id="IPR038765">
    <property type="entry name" value="Papain-like_cys_pep_sf"/>
</dbReference>
<dbReference type="EMBL" id="JAZGUE010000001">
    <property type="protein sequence ID" value="KAL2271630.1"/>
    <property type="molecule type" value="Genomic_DNA"/>
</dbReference>
<organism evidence="3 4">
    <name type="scientific">Remersonia thermophila</name>
    <dbReference type="NCBI Taxonomy" id="72144"/>
    <lineage>
        <taxon>Eukaryota</taxon>
        <taxon>Fungi</taxon>
        <taxon>Dikarya</taxon>
        <taxon>Ascomycota</taxon>
        <taxon>Pezizomycotina</taxon>
        <taxon>Sordariomycetes</taxon>
        <taxon>Sordariomycetidae</taxon>
        <taxon>Sordariales</taxon>
        <taxon>Sordariales incertae sedis</taxon>
        <taxon>Remersonia</taxon>
    </lineage>
</organism>
<feature type="domain" description="USP" evidence="2">
    <location>
        <begin position="1665"/>
        <end position="1993"/>
    </location>
</feature>
<gene>
    <name evidence="3" type="ORF">VTJ83DRAFT_1001</name>
</gene>
<keyword evidence="4" id="KW-1185">Reference proteome</keyword>
<dbReference type="CDD" id="cd02659">
    <property type="entry name" value="peptidase_C19C"/>
    <property type="match status" value="1"/>
</dbReference>
<reference evidence="3 4" key="1">
    <citation type="journal article" date="2024" name="Commun. Biol.">
        <title>Comparative genomic analysis of thermophilic fungi reveals convergent evolutionary adaptations and gene losses.</title>
        <authorList>
            <person name="Steindorff A.S."/>
            <person name="Aguilar-Pontes M.V."/>
            <person name="Robinson A.J."/>
            <person name="Andreopoulos B."/>
            <person name="LaButti K."/>
            <person name="Kuo A."/>
            <person name="Mondo S."/>
            <person name="Riley R."/>
            <person name="Otillar R."/>
            <person name="Haridas S."/>
            <person name="Lipzen A."/>
            <person name="Grimwood J."/>
            <person name="Schmutz J."/>
            <person name="Clum A."/>
            <person name="Reid I.D."/>
            <person name="Moisan M.C."/>
            <person name="Butler G."/>
            <person name="Nguyen T.T.M."/>
            <person name="Dewar K."/>
            <person name="Conant G."/>
            <person name="Drula E."/>
            <person name="Henrissat B."/>
            <person name="Hansel C."/>
            <person name="Singer S."/>
            <person name="Hutchinson M.I."/>
            <person name="de Vries R.P."/>
            <person name="Natvig D.O."/>
            <person name="Powell A.J."/>
            <person name="Tsang A."/>
            <person name="Grigoriev I.V."/>
        </authorList>
    </citation>
    <scope>NUCLEOTIDE SEQUENCE [LARGE SCALE GENOMIC DNA]</scope>
    <source>
        <strain evidence="3 4">ATCC 22073</strain>
    </source>
</reference>
<dbReference type="InterPro" id="IPR028889">
    <property type="entry name" value="USP"/>
</dbReference>
<comment type="caution">
    <text evidence="3">The sequence shown here is derived from an EMBL/GenBank/DDBJ whole genome shotgun (WGS) entry which is preliminary data.</text>
</comment>
<dbReference type="Pfam" id="PF12030">
    <property type="entry name" value="DUF3517"/>
    <property type="match status" value="1"/>
</dbReference>
<dbReference type="PROSITE" id="PS50235">
    <property type="entry name" value="USP_3"/>
    <property type="match status" value="1"/>
</dbReference>
<feature type="compositionally biased region" description="Basic and acidic residues" evidence="1">
    <location>
        <begin position="72"/>
        <end position="82"/>
    </location>
</feature>
<dbReference type="SUPFAM" id="SSF54001">
    <property type="entry name" value="Cysteine proteinases"/>
    <property type="match status" value="1"/>
</dbReference>
<dbReference type="Pfam" id="PF00443">
    <property type="entry name" value="UCH"/>
    <property type="match status" value="1"/>
</dbReference>
<name>A0ABR4DMW4_9PEZI</name>
<evidence type="ECO:0000259" key="2">
    <source>
        <dbReference type="PROSITE" id="PS50235"/>
    </source>
</evidence>
<dbReference type="InterPro" id="IPR021905">
    <property type="entry name" value="DUF3517"/>
</dbReference>
<dbReference type="Proteomes" id="UP001600064">
    <property type="component" value="Unassembled WGS sequence"/>
</dbReference>
<dbReference type="PANTHER" id="PTHR24006:SF827">
    <property type="entry name" value="UBIQUITIN CARBOXYL-TERMINAL HYDROLASE 34"/>
    <property type="match status" value="1"/>
</dbReference>